<dbReference type="InterPro" id="IPR027417">
    <property type="entry name" value="P-loop_NTPase"/>
</dbReference>
<organism evidence="1 2">
    <name type="scientific">candidate division GN15 bacterium</name>
    <dbReference type="NCBI Taxonomy" id="2072418"/>
    <lineage>
        <taxon>Bacteria</taxon>
        <taxon>candidate division GN15</taxon>
    </lineage>
</organism>
<evidence type="ECO:0000313" key="1">
    <source>
        <dbReference type="EMBL" id="PWB72373.1"/>
    </source>
</evidence>
<dbReference type="AlphaFoldDB" id="A0A855X5Y8"/>
<accession>A0A855X5Y8</accession>
<protein>
    <recommendedName>
        <fullName evidence="3">Cytidylate kinase-like family protein</fullName>
    </recommendedName>
</protein>
<dbReference type="Gene3D" id="3.40.50.300">
    <property type="entry name" value="P-loop containing nucleotide triphosphate hydrolases"/>
    <property type="match status" value="1"/>
</dbReference>
<dbReference type="SUPFAM" id="SSF52540">
    <property type="entry name" value="P-loop containing nucleoside triphosphate hydrolases"/>
    <property type="match status" value="1"/>
</dbReference>
<name>A0A855X5Y8_9BACT</name>
<comment type="caution">
    <text evidence="1">The sequence shown here is derived from an EMBL/GenBank/DDBJ whole genome shotgun (WGS) entry which is preliminary data.</text>
</comment>
<gene>
    <name evidence="1" type="ORF">C3F09_06750</name>
</gene>
<sequence length="267" mass="30542">MCSDGKWRFNRLSYRLHTYFNLLYWYNRGGIMTSIDAIINRQLLRWDLEKKRTEEQPHLPAVPSPIVTISRQSGSRGSYFGSRLALKLGYQRLHREVIDAISESSGYYRKIVASLDDHFRSNLSLMVEAMITGKSFDHNDYLKHLSKVVLSLAELGGVVLMGRGGNLILGPERGFHIRVVCPIETRVENLVKYKGYGPKDARAMIQRSDDIRREFIGKVFKVDIDDPHHYDLVINTALMDVEDLVDVTTAAMKAKTAKLSHREEEGE</sequence>
<reference evidence="1 2" key="1">
    <citation type="journal article" date="2018" name="ISME J.">
        <title>A methanotrophic archaeon couples anaerobic oxidation of methane to Fe(III) reduction.</title>
        <authorList>
            <person name="Cai C."/>
            <person name="Leu A.O."/>
            <person name="Xie G.J."/>
            <person name="Guo J."/>
            <person name="Feng Y."/>
            <person name="Zhao J.X."/>
            <person name="Tyson G.W."/>
            <person name="Yuan Z."/>
            <person name="Hu S."/>
        </authorList>
    </citation>
    <scope>NUCLEOTIDE SEQUENCE [LARGE SCALE GENOMIC DNA]</scope>
    <source>
        <strain evidence="1">FeB_12</strain>
    </source>
</reference>
<dbReference type="EMBL" id="PQAP01000087">
    <property type="protein sequence ID" value="PWB72373.1"/>
    <property type="molecule type" value="Genomic_DNA"/>
</dbReference>
<proteinExistence type="predicted"/>
<evidence type="ECO:0000313" key="2">
    <source>
        <dbReference type="Proteomes" id="UP000250918"/>
    </source>
</evidence>
<dbReference type="Proteomes" id="UP000250918">
    <property type="component" value="Unassembled WGS sequence"/>
</dbReference>
<evidence type="ECO:0008006" key="3">
    <source>
        <dbReference type="Google" id="ProtNLM"/>
    </source>
</evidence>
<dbReference type="Pfam" id="PF13189">
    <property type="entry name" value="Cytidylate_kin2"/>
    <property type="match status" value="1"/>
</dbReference>